<evidence type="ECO:0000313" key="3">
    <source>
        <dbReference type="Proteomes" id="UP001233164"/>
    </source>
</evidence>
<sequence length="630" mass="68043">MSSARFRPTRAGIINLWDYRDQEFSFADGRLVLRGPNGSGKTKALEVLFPFVFDGRIEPRRLNPFAGEERTMRSNLLYQGQDSAYSYVWMEFCRGRRDDPEAVTVGVGMRAARGNDKVTRWYFVVDGRVGVDFSLLDEVDRPLTRRQLIEEVGADAVTDRPVDYRAAIDARLFGLGIERYEQLINLILTLRRPQLAKNLDPKGLSQALTDGLRPLDEQLVLEAARSFADMEEVSRTLESLAAADDAAQRFVGVYTTYLGQQARADVDRLGARLAAVDAGTSEWTASGAAFDRAGAERALTLERLEVAERDLEQARATLEALQRSSAYEGKQQLDDLAQVVADLERTTAGQAEQAQRAQVELAQREEEARRAAEAAVDAAAAAHRAEDALAAAARDAGIEWTVPAEDTRGEQIAARVAACAEERAADVRAVRTAVAAAEGASAARVRAEAAAERARAQLESARMAVDAADAAVDAARAEASNLLREWWTGHRDAWSAVDGPEELFEALVAAIAAAGGDEAATPAAVLAEHTAPMVEELRFRRRGLDAEITDEQERIALLQAERDMIEAERDDAPPAFPASTAPTGTSGAPLWRLVRFADAVSAEAAAGLEAALEAANLLTGWVCGGAGDAP</sequence>
<protein>
    <submittedName>
        <fullName evidence="2">TIGR02680 family protein</fullName>
    </submittedName>
</protein>
<feature type="coiled-coil region" evidence="1">
    <location>
        <begin position="351"/>
        <end position="382"/>
    </location>
</feature>
<keyword evidence="1" id="KW-0175">Coiled coil</keyword>
<proteinExistence type="predicted"/>
<feature type="non-terminal residue" evidence="2">
    <location>
        <position position="630"/>
    </location>
</feature>
<dbReference type="Proteomes" id="UP001233164">
    <property type="component" value="Unassembled WGS sequence"/>
</dbReference>
<dbReference type="SUPFAM" id="SSF52540">
    <property type="entry name" value="P-loop containing nucleoside triphosphate hydrolases"/>
    <property type="match status" value="1"/>
</dbReference>
<organism evidence="2 3">
    <name type="scientific">Rhodococcus indonesiensis</name>
    <dbReference type="NCBI Taxonomy" id="3055869"/>
    <lineage>
        <taxon>Bacteria</taxon>
        <taxon>Bacillati</taxon>
        <taxon>Actinomycetota</taxon>
        <taxon>Actinomycetes</taxon>
        <taxon>Mycobacteriales</taxon>
        <taxon>Nocardiaceae</taxon>
        <taxon>Rhodococcus</taxon>
    </lineage>
</organism>
<name>A0ABT7RV46_9NOCA</name>
<dbReference type="Gene3D" id="3.40.50.300">
    <property type="entry name" value="P-loop containing nucleotide triphosphate hydrolases"/>
    <property type="match status" value="1"/>
</dbReference>
<feature type="coiled-coil region" evidence="1">
    <location>
        <begin position="297"/>
        <end position="324"/>
    </location>
</feature>
<evidence type="ECO:0000256" key="1">
    <source>
        <dbReference type="SAM" id="Coils"/>
    </source>
</evidence>
<feature type="coiled-coil region" evidence="1">
    <location>
        <begin position="541"/>
        <end position="568"/>
    </location>
</feature>
<gene>
    <name evidence="2" type="ORF">QT969_24910</name>
</gene>
<dbReference type="EMBL" id="JAUBOF010000176">
    <property type="protein sequence ID" value="MDM7491526.1"/>
    <property type="molecule type" value="Genomic_DNA"/>
</dbReference>
<keyword evidence="3" id="KW-1185">Reference proteome</keyword>
<reference evidence="2 3" key="1">
    <citation type="submission" date="2023-06" db="EMBL/GenBank/DDBJ databases">
        <title>Rhodococcus indonesiensis sp. nov a new member of the Rhodococcus ruber lineage isolated from a sediment of neutral hot spring.</title>
        <authorList>
            <person name="Kusuma A.B."/>
            <person name="Fenylestari G."/>
            <person name="Ammar F."/>
            <person name="Nouioui I."/>
            <person name="Goodfellow M."/>
        </authorList>
    </citation>
    <scope>NUCLEOTIDE SEQUENCE [LARGE SCALE GENOMIC DNA]</scope>
    <source>
        <strain evidence="2 3">CSLK01-03</strain>
    </source>
</reference>
<comment type="caution">
    <text evidence="2">The sequence shown here is derived from an EMBL/GenBank/DDBJ whole genome shotgun (WGS) entry which is preliminary data.</text>
</comment>
<accession>A0ABT7RV46</accession>
<evidence type="ECO:0000313" key="2">
    <source>
        <dbReference type="EMBL" id="MDM7491526.1"/>
    </source>
</evidence>
<feature type="coiled-coil region" evidence="1">
    <location>
        <begin position="437"/>
        <end position="485"/>
    </location>
</feature>
<dbReference type="InterPro" id="IPR027417">
    <property type="entry name" value="P-loop_NTPase"/>
</dbReference>